<dbReference type="Proteomes" id="UP000443582">
    <property type="component" value="Unassembled WGS sequence"/>
</dbReference>
<reference evidence="3" key="1">
    <citation type="journal article" date="2019" name="Int. J. Syst. Evol. Microbiol.">
        <title>Halobacteriovorax valvorus sp. nov., a novel prokaryotic predator isolated from coastal seawater of China.</title>
        <authorList>
            <person name="Chen M.-X."/>
        </authorList>
    </citation>
    <scope>NUCLEOTIDE SEQUENCE [LARGE SCALE GENOMIC DNA]</scope>
    <source>
        <strain evidence="3">BL9</strain>
    </source>
</reference>
<evidence type="ECO:0000259" key="1">
    <source>
        <dbReference type="SMART" id="SM01321"/>
    </source>
</evidence>
<dbReference type="PANTHER" id="PTHR34322:SF2">
    <property type="entry name" value="TRANSPOSASE IS200-LIKE DOMAIN-CONTAINING PROTEIN"/>
    <property type="match status" value="1"/>
</dbReference>
<accession>A0ABY0IHS1</accession>
<dbReference type="Pfam" id="PF01797">
    <property type="entry name" value="Y1_Tnp"/>
    <property type="match status" value="1"/>
</dbReference>
<dbReference type="SMART" id="SM01321">
    <property type="entry name" value="Y1_Tnp"/>
    <property type="match status" value="1"/>
</dbReference>
<proteinExistence type="predicted"/>
<dbReference type="RefSeq" id="WP_115361299.1">
    <property type="nucleotide sequence ID" value="NZ_QDKL01000002.1"/>
</dbReference>
<dbReference type="InterPro" id="IPR036515">
    <property type="entry name" value="Transposase_17_sf"/>
</dbReference>
<name>A0ABY0IHS1_9BACT</name>
<feature type="domain" description="Transposase IS200-like" evidence="1">
    <location>
        <begin position="9"/>
        <end position="124"/>
    </location>
</feature>
<comment type="caution">
    <text evidence="2">The sequence shown here is derived from an EMBL/GenBank/DDBJ whole genome shotgun (WGS) entry which is preliminary data.</text>
</comment>
<evidence type="ECO:0000313" key="3">
    <source>
        <dbReference type="Proteomes" id="UP000443582"/>
    </source>
</evidence>
<gene>
    <name evidence="2" type="ORF">DAY19_08290</name>
</gene>
<dbReference type="EMBL" id="QDKL01000002">
    <property type="protein sequence ID" value="RZF21678.1"/>
    <property type="molecule type" value="Genomic_DNA"/>
</dbReference>
<dbReference type="Gene3D" id="3.30.70.1290">
    <property type="entry name" value="Transposase IS200-like"/>
    <property type="match status" value="1"/>
</dbReference>
<sequence length="211" mass="25911">MPKKKLIRQNVYPYHVITRNNNRDWFNIPIYEVWDICKESLIYALEREKVEINCFVLMSNHYHLLLTTPHENIDRFMMHFNWRISFMISNRINVINHKFSNRYKWSIVSKQSYLFNVYRYIYQNPIRAGICDECKDYPYSSLHFSNFEAELFNYRPHLNYSDSKHLIEKRFGSEFDNCIRNSLKRSYFKPKQKISVLYKKRLNDFKYGVSH</sequence>
<evidence type="ECO:0000313" key="2">
    <source>
        <dbReference type="EMBL" id="RZF21678.1"/>
    </source>
</evidence>
<dbReference type="PANTHER" id="PTHR34322">
    <property type="entry name" value="TRANSPOSASE, Y1_TNP DOMAIN-CONTAINING"/>
    <property type="match status" value="1"/>
</dbReference>
<protein>
    <recommendedName>
        <fullName evidence="1">Transposase IS200-like domain-containing protein</fullName>
    </recommendedName>
</protein>
<keyword evidence="3" id="KW-1185">Reference proteome</keyword>
<dbReference type="InterPro" id="IPR002686">
    <property type="entry name" value="Transposase_17"/>
</dbReference>
<organism evidence="2 3">
    <name type="scientific">Halobacteriovorax vibrionivorans</name>
    <dbReference type="NCBI Taxonomy" id="2152716"/>
    <lineage>
        <taxon>Bacteria</taxon>
        <taxon>Pseudomonadati</taxon>
        <taxon>Bdellovibrionota</taxon>
        <taxon>Bacteriovoracia</taxon>
        <taxon>Bacteriovoracales</taxon>
        <taxon>Halobacteriovoraceae</taxon>
        <taxon>Halobacteriovorax</taxon>
    </lineage>
</organism>
<dbReference type="SUPFAM" id="SSF143422">
    <property type="entry name" value="Transposase IS200-like"/>
    <property type="match status" value="1"/>
</dbReference>